<feature type="compositionally biased region" description="Polar residues" evidence="1">
    <location>
        <begin position="75"/>
        <end position="90"/>
    </location>
</feature>
<sequence length="155" mass="17460">MTNLEIGERIKLERCAMGFTMQELADMIGVATSTIQRYETGSIKKIKLPIIEAIANKLNLNPSWLVGKSDEKYSAETSNSGKWTSPPQLTNKDHKDIEKFINNMANELSTAEGLMFDGEPASDEDVESIINAMRVGVEMVKLKNKEKYTPKKYRK</sequence>
<evidence type="ECO:0000313" key="3">
    <source>
        <dbReference type="EMBL" id="SDY14220.1"/>
    </source>
</evidence>
<name>A0A1H3HFW6_EUBBA</name>
<feature type="domain" description="HTH cro/C1-type" evidence="2">
    <location>
        <begin position="10"/>
        <end position="65"/>
    </location>
</feature>
<feature type="region of interest" description="Disordered" evidence="1">
    <location>
        <begin position="74"/>
        <end position="95"/>
    </location>
</feature>
<gene>
    <name evidence="3" type="ORF">SAMN04488579_11779</name>
</gene>
<dbReference type="EMBL" id="FNOU01000017">
    <property type="protein sequence ID" value="SDY14220.1"/>
    <property type="molecule type" value="Genomic_DNA"/>
</dbReference>
<dbReference type="Proteomes" id="UP000199652">
    <property type="component" value="Unassembled WGS sequence"/>
</dbReference>
<dbReference type="GO" id="GO:0003677">
    <property type="term" value="F:DNA binding"/>
    <property type="evidence" value="ECO:0007669"/>
    <property type="project" value="InterPro"/>
</dbReference>
<proteinExistence type="predicted"/>
<evidence type="ECO:0000259" key="2">
    <source>
        <dbReference type="PROSITE" id="PS50943"/>
    </source>
</evidence>
<dbReference type="InterPro" id="IPR001387">
    <property type="entry name" value="Cro/C1-type_HTH"/>
</dbReference>
<dbReference type="AlphaFoldDB" id="A0A1H3HFW6"/>
<dbReference type="CDD" id="cd00093">
    <property type="entry name" value="HTH_XRE"/>
    <property type="match status" value="1"/>
</dbReference>
<accession>A0A1H3HFW6</accession>
<evidence type="ECO:0000313" key="4">
    <source>
        <dbReference type="Proteomes" id="UP000199652"/>
    </source>
</evidence>
<evidence type="ECO:0000256" key="1">
    <source>
        <dbReference type="SAM" id="MobiDB-lite"/>
    </source>
</evidence>
<dbReference type="PROSITE" id="PS50943">
    <property type="entry name" value="HTH_CROC1"/>
    <property type="match status" value="1"/>
</dbReference>
<protein>
    <submittedName>
        <fullName evidence="3">Helix-turn-helix domain-containing protein</fullName>
    </submittedName>
</protein>
<dbReference type="STRING" id="1528.SAMN04488579_11779"/>
<dbReference type="RefSeq" id="WP_176770906.1">
    <property type="nucleotide sequence ID" value="NZ_FNOU01000017.1"/>
</dbReference>
<dbReference type="SUPFAM" id="SSF47413">
    <property type="entry name" value="lambda repressor-like DNA-binding domains"/>
    <property type="match status" value="1"/>
</dbReference>
<dbReference type="InterPro" id="IPR010982">
    <property type="entry name" value="Lambda_DNA-bd_dom_sf"/>
</dbReference>
<dbReference type="Pfam" id="PF01381">
    <property type="entry name" value="HTH_3"/>
    <property type="match status" value="1"/>
</dbReference>
<keyword evidence="4" id="KW-1185">Reference proteome</keyword>
<dbReference type="SMART" id="SM00530">
    <property type="entry name" value="HTH_XRE"/>
    <property type="match status" value="1"/>
</dbReference>
<reference evidence="4" key="1">
    <citation type="submission" date="2016-10" db="EMBL/GenBank/DDBJ databases">
        <authorList>
            <person name="Varghese N."/>
            <person name="Submissions S."/>
        </authorList>
    </citation>
    <scope>NUCLEOTIDE SEQUENCE [LARGE SCALE GENOMIC DNA]</scope>
    <source>
        <strain evidence="4">VPI 5359</strain>
    </source>
</reference>
<dbReference type="Gene3D" id="1.10.260.40">
    <property type="entry name" value="lambda repressor-like DNA-binding domains"/>
    <property type="match status" value="1"/>
</dbReference>
<organism evidence="3 4">
    <name type="scientific">Eubacterium barkeri</name>
    <name type="common">Clostridium barkeri</name>
    <dbReference type="NCBI Taxonomy" id="1528"/>
    <lineage>
        <taxon>Bacteria</taxon>
        <taxon>Bacillati</taxon>
        <taxon>Bacillota</taxon>
        <taxon>Clostridia</taxon>
        <taxon>Eubacteriales</taxon>
        <taxon>Eubacteriaceae</taxon>
        <taxon>Eubacterium</taxon>
    </lineage>
</organism>